<name>W9C5A4_SCLBF</name>
<feature type="region of interest" description="Disordered" evidence="1">
    <location>
        <begin position="14"/>
        <end position="47"/>
    </location>
</feature>
<feature type="compositionally biased region" description="Polar residues" evidence="1">
    <location>
        <begin position="439"/>
        <end position="449"/>
    </location>
</feature>
<evidence type="ECO:0000313" key="2">
    <source>
        <dbReference type="EMBL" id="ESZ90883.1"/>
    </source>
</evidence>
<gene>
    <name evidence="2" type="ORF">SBOR_8724</name>
</gene>
<accession>W9C5A4</accession>
<reference evidence="2 3" key="1">
    <citation type="journal article" date="2014" name="Genome Announc.">
        <title>Draft genome sequence of Sclerotinia borealis, a psychrophilic plant pathogenic fungus.</title>
        <authorList>
            <person name="Mardanov A.V."/>
            <person name="Beletsky A.V."/>
            <person name="Kadnikov V.V."/>
            <person name="Ignatov A.N."/>
            <person name="Ravin N.V."/>
        </authorList>
    </citation>
    <scope>NUCLEOTIDE SEQUENCE [LARGE SCALE GENOMIC DNA]</scope>
    <source>
        <strain evidence="3">F-4157</strain>
    </source>
</reference>
<feature type="compositionally biased region" description="Polar residues" evidence="1">
    <location>
        <begin position="20"/>
        <end position="39"/>
    </location>
</feature>
<evidence type="ECO:0000256" key="1">
    <source>
        <dbReference type="SAM" id="MobiDB-lite"/>
    </source>
</evidence>
<dbReference type="AlphaFoldDB" id="W9C5A4"/>
<dbReference type="OrthoDB" id="3545040at2759"/>
<dbReference type="InterPro" id="IPR022190">
    <property type="entry name" value="DUF3716"/>
</dbReference>
<protein>
    <submittedName>
        <fullName evidence="2">Uncharacterized protein</fullName>
    </submittedName>
</protein>
<comment type="caution">
    <text evidence="2">The sequence shown here is derived from an EMBL/GenBank/DDBJ whole genome shotgun (WGS) entry which is preliminary data.</text>
</comment>
<feature type="region of interest" description="Disordered" evidence="1">
    <location>
        <begin position="414"/>
        <end position="487"/>
    </location>
</feature>
<dbReference type="HOGENOM" id="CLU_444203_0_0_1"/>
<dbReference type="Pfam" id="PF12511">
    <property type="entry name" value="DUF3716"/>
    <property type="match status" value="1"/>
</dbReference>
<dbReference type="Proteomes" id="UP000019487">
    <property type="component" value="Unassembled WGS sequence"/>
</dbReference>
<feature type="compositionally biased region" description="Low complexity" evidence="1">
    <location>
        <begin position="460"/>
        <end position="471"/>
    </location>
</feature>
<evidence type="ECO:0000313" key="3">
    <source>
        <dbReference type="Proteomes" id="UP000019487"/>
    </source>
</evidence>
<feature type="region of interest" description="Disordered" evidence="1">
    <location>
        <begin position="158"/>
        <end position="309"/>
    </location>
</feature>
<proteinExistence type="predicted"/>
<feature type="compositionally biased region" description="Polar residues" evidence="1">
    <location>
        <begin position="216"/>
        <end position="226"/>
    </location>
</feature>
<organism evidence="2 3">
    <name type="scientific">Sclerotinia borealis (strain F-4128)</name>
    <dbReference type="NCBI Taxonomy" id="1432307"/>
    <lineage>
        <taxon>Eukaryota</taxon>
        <taxon>Fungi</taxon>
        <taxon>Dikarya</taxon>
        <taxon>Ascomycota</taxon>
        <taxon>Pezizomycotina</taxon>
        <taxon>Leotiomycetes</taxon>
        <taxon>Helotiales</taxon>
        <taxon>Sclerotiniaceae</taxon>
        <taxon>Sclerotinia</taxon>
    </lineage>
</organism>
<dbReference type="EMBL" id="AYSA01000567">
    <property type="protein sequence ID" value="ESZ90883.1"/>
    <property type="molecule type" value="Genomic_DNA"/>
</dbReference>
<keyword evidence="3" id="KW-1185">Reference proteome</keyword>
<sequence>MSYNHNAADNTFWYPRPSAASLNSNSTAEGSQTTASTLATPVDPQEDWPIRNSQDVESPLEFYNPNLDQLPNPLSAPFPMPFTSSITNPNGNTFGTEGYGAFPNMEDQRMDTRLSQDGFSPFGNAVWGNRPDNVAGGGDSFDLQHFIERYGLNSTMTRFDTPTPLAHPADNQNLSEKSGAPTAAKPSNDVGISSSNSSAQFTSGAQDAEAPRQDSSEQSGQYQANTFDEGLPPTMDASQQSDRLDTPPKVTNAGLGGPGTVRQSGPLRLLAPVPSTAISEQRMPQSQRPPKRRGTRSQSSSSQLSNPRISFESLVPNRLSPATAAFANVAPATQFMESLSSVHLLDSIACVDLLMRSELVKDYLKPHLSAKYKEGLANGARLAARSRLGMDDKINEMSRKYEDQNVQRKIVFQDKNIKNERRKRERAAGVNGSGMMTDASETGEMTPSGSKRRHQKSGPDNSSFDVDSDSFTPPRTSPKKPRLPKMTPSDLVNKFCCEVNIENRNPFFDDPIHTQLRSLSLVRLIDPAQEYTALNGEISDTNVEHWRACAGQAAGQVMDNEQTCRQCADHIGDGTVPFASCVIIDDARSAGRELQGACMNCVYLGKDRECSLRRV</sequence>
<feature type="compositionally biased region" description="Polar residues" evidence="1">
    <location>
        <begin position="276"/>
        <end position="288"/>
    </location>
</feature>